<evidence type="ECO:0000256" key="1">
    <source>
        <dbReference type="SAM" id="Phobius"/>
    </source>
</evidence>
<dbReference type="GO" id="GO:0050151">
    <property type="term" value="F:oleate hydratase activity"/>
    <property type="evidence" value="ECO:0007669"/>
    <property type="project" value="InterPro"/>
</dbReference>
<organism evidence="2 3">
    <name type="scientific">Clostridium botulinum CFSAN001627</name>
    <dbReference type="NCBI Taxonomy" id="1232189"/>
    <lineage>
        <taxon>Bacteria</taxon>
        <taxon>Bacillati</taxon>
        <taxon>Bacillota</taxon>
        <taxon>Clostridia</taxon>
        <taxon>Eubacteriales</taxon>
        <taxon>Clostridiaceae</taxon>
        <taxon>Clostridium</taxon>
    </lineage>
</organism>
<dbReference type="GO" id="GO:0071949">
    <property type="term" value="F:FAD binding"/>
    <property type="evidence" value="ECO:0007669"/>
    <property type="project" value="InterPro"/>
</dbReference>
<dbReference type="Proteomes" id="UP000011944">
    <property type="component" value="Unassembled WGS sequence"/>
</dbReference>
<proteinExistence type="predicted"/>
<keyword evidence="1" id="KW-0472">Membrane</keyword>
<reference evidence="2 3" key="2">
    <citation type="submission" date="2013-03" db="EMBL/GenBank/DDBJ databases">
        <title>Diversity in Clostridium botulinum.</title>
        <authorList>
            <person name="Timme R.E."/>
            <person name="Allard M."/>
            <person name="Luo Y."/>
            <person name="Strain E."/>
            <person name="Gonzalez-Escalona N."/>
            <person name="Brown E."/>
        </authorList>
    </citation>
    <scope>NUCLEOTIDE SEQUENCE [LARGE SCALE GENOMIC DNA]</scope>
    <source>
        <strain evidence="2 3">CFSAN001627</strain>
    </source>
</reference>
<name>M1ZYA3_CLOBO</name>
<dbReference type="GO" id="GO:0006631">
    <property type="term" value="P:fatty acid metabolic process"/>
    <property type="evidence" value="ECO:0007669"/>
    <property type="project" value="InterPro"/>
</dbReference>
<gene>
    <name evidence="2" type="ORF">CFSAN001627_08057</name>
</gene>
<protein>
    <submittedName>
        <fullName evidence="2">Myosin-cross-reactive antigen</fullName>
    </submittedName>
</protein>
<feature type="transmembrane region" description="Helical" evidence="1">
    <location>
        <begin position="34"/>
        <end position="51"/>
    </location>
</feature>
<dbReference type="SUPFAM" id="SSF51905">
    <property type="entry name" value="FAD/NAD(P)-binding domain"/>
    <property type="match status" value="1"/>
</dbReference>
<feature type="non-terminal residue" evidence="2">
    <location>
        <position position="166"/>
    </location>
</feature>
<dbReference type="Pfam" id="PF06100">
    <property type="entry name" value="MCRA"/>
    <property type="match status" value="1"/>
</dbReference>
<dbReference type="Gene3D" id="3.50.50.60">
    <property type="entry name" value="FAD/NAD(P)-binding domain"/>
    <property type="match status" value="1"/>
</dbReference>
<dbReference type="PANTHER" id="PTHR37417">
    <property type="entry name" value="67 KDA MYOSIN-CROSS-REACTIVE ANTIGEN FAMILY PROTEIN (AFU_ORTHOLOGUE AFUA_5G09970)"/>
    <property type="match status" value="1"/>
</dbReference>
<keyword evidence="1" id="KW-0812">Transmembrane</keyword>
<reference evidence="2 3" key="1">
    <citation type="submission" date="2012-10" db="EMBL/GenBank/DDBJ databases">
        <authorList>
            <person name="Strain E.A."/>
            <person name="Brown E."/>
            <person name="Allard M.W."/>
            <person name="Gonzalez-Escalona N."/>
            <person name="Timme R."/>
        </authorList>
    </citation>
    <scope>NUCLEOTIDE SEQUENCE [LARGE SCALE GENOMIC DNA]</scope>
    <source>
        <strain evidence="2 3">CFSAN001627</strain>
    </source>
</reference>
<dbReference type="EMBL" id="AMXI01000456">
    <property type="protein sequence ID" value="EKN42240.1"/>
    <property type="molecule type" value="Genomic_DNA"/>
</dbReference>
<dbReference type="InterPro" id="IPR010354">
    <property type="entry name" value="Oleate_hydratase"/>
</dbReference>
<sequence>MKLKTHDDRLTLTNGSYHALVNARKPKGIEDKKAYLIGTGIGALAAGCFLIRDAHMDGSKITFLEQLDIPGGSLDGEVRQNMDYVARGGREMGHHFEVLWGLFSSLPSTEDPNMTVLDHFYYTNYDDPNFSNCRITKNQGERYDNGKFNLGQDLAKELAAFVNVTD</sequence>
<dbReference type="PANTHER" id="PTHR37417:SF3">
    <property type="entry name" value="MYOSIN-CROSSREACTIVE PROTEIN"/>
    <property type="match status" value="1"/>
</dbReference>
<accession>M1ZYA3</accession>
<keyword evidence="1" id="KW-1133">Transmembrane helix</keyword>
<evidence type="ECO:0000313" key="3">
    <source>
        <dbReference type="Proteomes" id="UP000011944"/>
    </source>
</evidence>
<dbReference type="AlphaFoldDB" id="M1ZYA3"/>
<comment type="caution">
    <text evidence="2">The sequence shown here is derived from an EMBL/GenBank/DDBJ whole genome shotgun (WGS) entry which is preliminary data.</text>
</comment>
<dbReference type="InterPro" id="IPR036188">
    <property type="entry name" value="FAD/NAD-bd_sf"/>
</dbReference>
<evidence type="ECO:0000313" key="2">
    <source>
        <dbReference type="EMBL" id="EKN42240.1"/>
    </source>
</evidence>